<sequence>MLFKYLLATVALAASAASSPTVPTIVSPPATHLNQCQTVITEVKEPVVASCKAGKIEKVKSHLEKVQKPVKALSASFSYSSTLVIKKEIITKYSYEFIKVLRKFQSILTVISSHPKISASCTEVYAKFDYQFDSICTVFKKHGVEIYKLIHEEASLNVTIWVKSGFKFQSKGDYKPNTSTIGH</sequence>
<evidence type="ECO:0000313" key="3">
    <source>
        <dbReference type="Proteomes" id="UP000054564"/>
    </source>
</evidence>
<dbReference type="AlphaFoldDB" id="A0A0L0W2J9"/>
<evidence type="ECO:0000256" key="1">
    <source>
        <dbReference type="SAM" id="SignalP"/>
    </source>
</evidence>
<reference evidence="3" key="1">
    <citation type="submission" date="2014-03" db="EMBL/GenBank/DDBJ databases">
        <title>The Genome Sequence of Puccinia striiformis f. sp. tritici PST-78.</title>
        <authorList>
            <consortium name="The Broad Institute Genome Sequencing Platform"/>
            <person name="Cuomo C."/>
            <person name="Hulbert S."/>
            <person name="Chen X."/>
            <person name="Walker B."/>
            <person name="Young S.K."/>
            <person name="Zeng Q."/>
            <person name="Gargeya S."/>
            <person name="Fitzgerald M."/>
            <person name="Haas B."/>
            <person name="Abouelleil A."/>
            <person name="Alvarado L."/>
            <person name="Arachchi H.M."/>
            <person name="Berlin A.M."/>
            <person name="Chapman S.B."/>
            <person name="Goldberg J."/>
            <person name="Griggs A."/>
            <person name="Gujja S."/>
            <person name="Hansen M."/>
            <person name="Howarth C."/>
            <person name="Imamovic A."/>
            <person name="Larimer J."/>
            <person name="McCowan C."/>
            <person name="Montmayeur A."/>
            <person name="Murphy C."/>
            <person name="Neiman D."/>
            <person name="Pearson M."/>
            <person name="Priest M."/>
            <person name="Roberts A."/>
            <person name="Saif S."/>
            <person name="Shea T."/>
            <person name="Sisk P."/>
            <person name="Sykes S."/>
            <person name="Wortman J."/>
            <person name="Nusbaum C."/>
            <person name="Birren B."/>
        </authorList>
    </citation>
    <scope>NUCLEOTIDE SEQUENCE [LARGE SCALE GENOMIC DNA]</scope>
    <source>
        <strain evidence="3">race PST-78</strain>
    </source>
</reference>
<comment type="caution">
    <text evidence="2">The sequence shown here is derived from an EMBL/GenBank/DDBJ whole genome shotgun (WGS) entry which is preliminary data.</text>
</comment>
<feature type="chain" id="PRO_5005551035" description="Secreted protein" evidence="1">
    <location>
        <begin position="19"/>
        <end position="183"/>
    </location>
</feature>
<accession>A0A0L0W2J9</accession>
<dbReference type="EMBL" id="AJIL01000006">
    <property type="protein sequence ID" value="KNF05739.1"/>
    <property type="molecule type" value="Genomic_DNA"/>
</dbReference>
<keyword evidence="1" id="KW-0732">Signal</keyword>
<protein>
    <recommendedName>
        <fullName evidence="4">Secreted protein</fullName>
    </recommendedName>
</protein>
<proteinExistence type="predicted"/>
<dbReference type="OrthoDB" id="2498780at2759"/>
<evidence type="ECO:0000313" key="2">
    <source>
        <dbReference type="EMBL" id="KNF05739.1"/>
    </source>
</evidence>
<name>A0A0L0W2J9_9BASI</name>
<organism evidence="2 3">
    <name type="scientific">Puccinia striiformis f. sp. tritici PST-78</name>
    <dbReference type="NCBI Taxonomy" id="1165861"/>
    <lineage>
        <taxon>Eukaryota</taxon>
        <taxon>Fungi</taxon>
        <taxon>Dikarya</taxon>
        <taxon>Basidiomycota</taxon>
        <taxon>Pucciniomycotina</taxon>
        <taxon>Pucciniomycetes</taxon>
        <taxon>Pucciniales</taxon>
        <taxon>Pucciniaceae</taxon>
        <taxon>Puccinia</taxon>
    </lineage>
</organism>
<evidence type="ECO:0008006" key="4">
    <source>
        <dbReference type="Google" id="ProtNLM"/>
    </source>
</evidence>
<feature type="signal peptide" evidence="1">
    <location>
        <begin position="1"/>
        <end position="18"/>
    </location>
</feature>
<keyword evidence="3" id="KW-1185">Reference proteome</keyword>
<dbReference type="Proteomes" id="UP000054564">
    <property type="component" value="Unassembled WGS sequence"/>
</dbReference>
<gene>
    <name evidence="2" type="ORF">PSTG_01139</name>
</gene>